<reference evidence="1" key="1">
    <citation type="submission" date="2021-05" db="EMBL/GenBank/DDBJ databases">
        <title>A free-living protist that lacks canonical eukaryotic 1 DNA replication and segregation systems.</title>
        <authorList>
            <person name="Salas-Leiva D.E."/>
            <person name="Tromer E.C."/>
            <person name="Curtis B.A."/>
            <person name="Jerlstrom-Hultqvist J."/>
            <person name="Kolisko M."/>
            <person name="Yi Z."/>
            <person name="Salas-Leiva J.S."/>
            <person name="Gallot-Lavallee L."/>
            <person name="Kops G.J.P.L."/>
            <person name="Archibald J.M."/>
            <person name="Simpson A.G.B."/>
            <person name="Roger A.J."/>
        </authorList>
    </citation>
    <scope>NUCLEOTIDE SEQUENCE</scope>
    <source>
        <strain evidence="1">BICM</strain>
    </source>
</reference>
<dbReference type="InterPro" id="IPR023393">
    <property type="entry name" value="START-like_dom_sf"/>
</dbReference>
<comment type="caution">
    <text evidence="1">The sequence shown here is derived from an EMBL/GenBank/DDBJ whole genome shotgun (WGS) entry which is preliminary data.</text>
</comment>
<organism evidence="1 2">
    <name type="scientific">Carpediemonas membranifera</name>
    <dbReference type="NCBI Taxonomy" id="201153"/>
    <lineage>
        <taxon>Eukaryota</taxon>
        <taxon>Metamonada</taxon>
        <taxon>Carpediemonas-like organisms</taxon>
        <taxon>Carpediemonas</taxon>
    </lineage>
</organism>
<keyword evidence="2" id="KW-1185">Reference proteome</keyword>
<name>A0A8J6DZ49_9EUKA</name>
<evidence type="ECO:0000313" key="1">
    <source>
        <dbReference type="EMBL" id="KAG9393144.1"/>
    </source>
</evidence>
<evidence type="ECO:0000313" key="2">
    <source>
        <dbReference type="Proteomes" id="UP000717585"/>
    </source>
</evidence>
<protein>
    <recommendedName>
        <fullName evidence="3">START domain-containing protein</fullName>
    </recommendedName>
</protein>
<dbReference type="Proteomes" id="UP000717585">
    <property type="component" value="Unassembled WGS sequence"/>
</dbReference>
<evidence type="ECO:0008006" key="3">
    <source>
        <dbReference type="Google" id="ProtNLM"/>
    </source>
</evidence>
<dbReference type="AlphaFoldDB" id="A0A8J6DZ49"/>
<dbReference type="SUPFAM" id="SSF55961">
    <property type="entry name" value="Bet v1-like"/>
    <property type="match status" value="1"/>
</dbReference>
<accession>A0A8J6DZ49</accession>
<dbReference type="EMBL" id="JAHDYR010000025">
    <property type="protein sequence ID" value="KAG9393144.1"/>
    <property type="molecule type" value="Genomic_DNA"/>
</dbReference>
<sequence>MASFLQTPRTYYCPLDMVFETKISDHQRERLQRPTDRAWNWPVDKEDIKVGFQVGLSGPGIYSVYLDYVIDNPMSECLAVSTDVDRWADWVPTCHKLNNMTAELGKNDWHQVGQIIIKLPLPLIPKKYKVREILLSGQYFTDETDKDALFMTFVTHPGDDIPIPKGVPAECRMSMPDGISRIYPVIDKATGRHQTHITVFCDLDPKLPFEGPIWASFINWLFSKTVPFGMKAFRKQAKVVHQKNLSTTLSQAIVDYARSLFNPELLFRAGNQDSLPVSEHASDEEFAN</sequence>
<dbReference type="Gene3D" id="3.30.530.20">
    <property type="match status" value="1"/>
</dbReference>
<proteinExistence type="predicted"/>
<gene>
    <name evidence="1" type="ORF">J8273_3273</name>
</gene>